<dbReference type="InterPro" id="IPR004853">
    <property type="entry name" value="Sugar_P_trans_dom"/>
</dbReference>
<feature type="transmembrane region" description="Helical" evidence="5">
    <location>
        <begin position="87"/>
        <end position="107"/>
    </location>
</feature>
<reference evidence="7 8" key="1">
    <citation type="journal article" date="2016" name="Proc. Natl. Acad. Sci. U.S.A.">
        <title>Comparative genomics of biotechnologically important yeasts.</title>
        <authorList>
            <person name="Riley R."/>
            <person name="Haridas S."/>
            <person name="Wolfe K.H."/>
            <person name="Lopes M.R."/>
            <person name="Hittinger C.T."/>
            <person name="Goeker M."/>
            <person name="Salamov A.A."/>
            <person name="Wisecaver J.H."/>
            <person name="Long T.M."/>
            <person name="Calvey C.H."/>
            <person name="Aerts A.L."/>
            <person name="Barry K.W."/>
            <person name="Choi C."/>
            <person name="Clum A."/>
            <person name="Coughlan A.Y."/>
            <person name="Deshpande S."/>
            <person name="Douglass A.P."/>
            <person name="Hanson S.J."/>
            <person name="Klenk H.-P."/>
            <person name="LaButti K.M."/>
            <person name="Lapidus A."/>
            <person name="Lindquist E.A."/>
            <person name="Lipzen A.M."/>
            <person name="Meier-Kolthoff J.P."/>
            <person name="Ohm R.A."/>
            <person name="Otillar R.P."/>
            <person name="Pangilinan J.L."/>
            <person name="Peng Y."/>
            <person name="Rokas A."/>
            <person name="Rosa C.A."/>
            <person name="Scheuner C."/>
            <person name="Sibirny A.A."/>
            <person name="Slot J.C."/>
            <person name="Stielow J.B."/>
            <person name="Sun H."/>
            <person name="Kurtzman C.P."/>
            <person name="Blackwell M."/>
            <person name="Grigoriev I.V."/>
            <person name="Jeffries T.W."/>
        </authorList>
    </citation>
    <scope>NUCLEOTIDE SEQUENCE [LARGE SCALE GENOMIC DNA]</scope>
    <source>
        <strain evidence="8">ATCC 58044 / CBS 1984 / NCYC 433 / NRRL Y-366-8</strain>
    </source>
</reference>
<proteinExistence type="predicted"/>
<dbReference type="GeneID" id="30197560"/>
<dbReference type="Pfam" id="PF03151">
    <property type="entry name" value="TPT"/>
    <property type="match status" value="1"/>
</dbReference>
<gene>
    <name evidence="7" type="ORF">WICANDRAFT_101214</name>
</gene>
<name>A0A1E3P286_WICAA</name>
<evidence type="ECO:0000313" key="8">
    <source>
        <dbReference type="Proteomes" id="UP000094112"/>
    </source>
</evidence>
<feature type="domain" description="Sugar phosphate transporter" evidence="6">
    <location>
        <begin position="56"/>
        <end position="389"/>
    </location>
</feature>
<dbReference type="Proteomes" id="UP000094112">
    <property type="component" value="Unassembled WGS sequence"/>
</dbReference>
<evidence type="ECO:0000259" key="6">
    <source>
        <dbReference type="Pfam" id="PF03151"/>
    </source>
</evidence>
<accession>A0A1E3P286</accession>
<feature type="transmembrane region" description="Helical" evidence="5">
    <location>
        <begin position="199"/>
        <end position="220"/>
    </location>
</feature>
<keyword evidence="4 5" id="KW-0472">Membrane</keyword>
<feature type="transmembrane region" description="Helical" evidence="5">
    <location>
        <begin position="283"/>
        <end position="302"/>
    </location>
</feature>
<feature type="transmembrane region" description="Helical" evidence="5">
    <location>
        <begin position="232"/>
        <end position="249"/>
    </location>
</feature>
<evidence type="ECO:0000256" key="2">
    <source>
        <dbReference type="ARBA" id="ARBA00022692"/>
    </source>
</evidence>
<dbReference type="PANTHER" id="PTHR11132">
    <property type="entry name" value="SOLUTE CARRIER FAMILY 35"/>
    <property type="match status" value="1"/>
</dbReference>
<dbReference type="EMBL" id="KV454211">
    <property type="protein sequence ID" value="ODQ59438.1"/>
    <property type="molecule type" value="Genomic_DNA"/>
</dbReference>
<dbReference type="GO" id="GO:0005783">
    <property type="term" value="C:endoplasmic reticulum"/>
    <property type="evidence" value="ECO:0007669"/>
    <property type="project" value="EnsemblFungi"/>
</dbReference>
<dbReference type="STRING" id="683960.A0A1E3P286"/>
<comment type="subcellular location">
    <subcellularLocation>
        <location evidence="1">Membrane</location>
        <topology evidence="1">Multi-pass membrane protein</topology>
    </subcellularLocation>
</comment>
<feature type="transmembrane region" description="Helical" evidence="5">
    <location>
        <begin position="57"/>
        <end position="75"/>
    </location>
</feature>
<sequence>MITVQINTPNSNQTASFEQATLSNRLKGSFPNLRNLLPTPSKPHKFQAVLPPIDLKIIIYCSIWYTFSAISSNIAKDILREFPHPTTFTELQFLISTVFCISTLFIINNNRSIIDKFPLGTFPTKDQFKLQHSTWNLIQPTEKIIKTTFAMGIFQFIGHITSHKATHIIPVSLVHSVKALSPLTTVFVYRALFNVNYPIVTYFTLLPLITGVILTCFSNKSSKSNVDFNKGLTYAFISMIIFVSQNIFAKNILTITPKSLPTINKQQEGKPQEDDAKIDKITILLYCSIIGFILTLPIYLISEYSNPIFTLFELNPSIMFKLFLHGSSHFCQAMLAFHLLGLISPVNYSIANILKRIVVIAMAIVWEGQSVNKFQGMGLLLTLVGLYSYDRWGIQKKK</sequence>
<feature type="transmembrane region" description="Helical" evidence="5">
    <location>
        <begin position="322"/>
        <end position="343"/>
    </location>
</feature>
<evidence type="ECO:0000256" key="5">
    <source>
        <dbReference type="SAM" id="Phobius"/>
    </source>
</evidence>
<evidence type="ECO:0000256" key="1">
    <source>
        <dbReference type="ARBA" id="ARBA00004141"/>
    </source>
</evidence>
<dbReference type="OrthoDB" id="1588579at2759"/>
<dbReference type="GO" id="GO:0006888">
    <property type="term" value="P:endoplasmic reticulum to Golgi vesicle-mediated transport"/>
    <property type="evidence" value="ECO:0007669"/>
    <property type="project" value="EnsemblFungi"/>
</dbReference>
<organism evidence="7 8">
    <name type="scientific">Wickerhamomyces anomalus (strain ATCC 58044 / CBS 1984 / NCYC 433 / NRRL Y-366-8)</name>
    <name type="common">Yeast</name>
    <name type="synonym">Hansenula anomala</name>
    <dbReference type="NCBI Taxonomy" id="683960"/>
    <lineage>
        <taxon>Eukaryota</taxon>
        <taxon>Fungi</taxon>
        <taxon>Dikarya</taxon>
        <taxon>Ascomycota</taxon>
        <taxon>Saccharomycotina</taxon>
        <taxon>Saccharomycetes</taxon>
        <taxon>Phaffomycetales</taxon>
        <taxon>Wickerhamomycetaceae</taxon>
        <taxon>Wickerhamomyces</taxon>
    </lineage>
</organism>
<keyword evidence="2 5" id="KW-0812">Transmembrane</keyword>
<dbReference type="InterPro" id="IPR050186">
    <property type="entry name" value="TPT_transporter"/>
</dbReference>
<evidence type="ECO:0000256" key="3">
    <source>
        <dbReference type="ARBA" id="ARBA00022989"/>
    </source>
</evidence>
<dbReference type="AlphaFoldDB" id="A0A1E3P286"/>
<keyword evidence="8" id="KW-1185">Reference proteome</keyword>
<evidence type="ECO:0000256" key="4">
    <source>
        <dbReference type="ARBA" id="ARBA00023136"/>
    </source>
</evidence>
<evidence type="ECO:0000313" key="7">
    <source>
        <dbReference type="EMBL" id="ODQ59438.1"/>
    </source>
</evidence>
<dbReference type="RefSeq" id="XP_019038645.1">
    <property type="nucleotide sequence ID" value="XM_019180314.1"/>
</dbReference>
<protein>
    <recommendedName>
        <fullName evidence="6">Sugar phosphate transporter domain-containing protein</fullName>
    </recommendedName>
</protein>
<keyword evidence="3 5" id="KW-1133">Transmembrane helix</keyword>
<dbReference type="GO" id="GO:0016020">
    <property type="term" value="C:membrane"/>
    <property type="evidence" value="ECO:0007669"/>
    <property type="project" value="UniProtKB-SubCell"/>
</dbReference>